<comment type="caution">
    <text evidence="2">The sequence shown here is derived from an EMBL/GenBank/DDBJ whole genome shotgun (WGS) entry which is preliminary data.</text>
</comment>
<keyword evidence="1" id="KW-0472">Membrane</keyword>
<dbReference type="EMBL" id="BLWA01000029">
    <property type="protein sequence ID" value="GFM95060.1"/>
    <property type="molecule type" value="Genomic_DNA"/>
</dbReference>
<protein>
    <submittedName>
        <fullName evidence="2">Uncharacterized protein</fullName>
    </submittedName>
</protein>
<keyword evidence="1" id="KW-1133">Transmembrane helix</keyword>
<dbReference type="Proteomes" id="UP000614982">
    <property type="component" value="Unassembled WGS sequence"/>
</dbReference>
<feature type="transmembrane region" description="Helical" evidence="1">
    <location>
        <begin position="110"/>
        <end position="128"/>
    </location>
</feature>
<accession>A0ABQ1DVN5</accession>
<sequence length="400" mass="46347">MSEFTKKNKFALFVIVLMLVTAFLILTIRQNAPQVFLMGVLISTCMLAAMSYYFQWFELDDRQLFNQPLFIIATAYPVYLFVFFGAWSWQGYSLDLSYQGYGVFLEISKFPLIILASSVPLGAIVNNVHRTIQTEKQIDDTGLKNRNDIYYGHVKFILDQFDKVKGKRIERIYELVEPGNAFDENSEATTKEFDIESCIFISQPMDLYRRIYKNSRPQTDSSFMVCHDFLRELHDEWLKIHSLCLYRKEQKPQHNFKSPQELWIKKFSEIDIIYTRICKLLCLGGFHSDYSLAFQAKKSGWQWHSTFVTGAHMYESLCSLAAVTGIILDRVRDENVDRAFPSNESVFKIGSGFVTDLSMFFDTIGIGPYQSPTLTSLHGLHLIDDIKVERDEKVVDSPQR</sequence>
<name>A0ABQ1DVN5_PSECI</name>
<reference evidence="2 3" key="1">
    <citation type="submission" date="2020-05" db="EMBL/GenBank/DDBJ databases">
        <title>Genetic diversity of Pseudomonas cichorii.</title>
        <authorList>
            <person name="Tani S."/>
            <person name="Yagi H."/>
            <person name="Hashimoto S."/>
            <person name="Iiyama K."/>
            <person name="Furuya N."/>
        </authorList>
    </citation>
    <scope>NUCLEOTIDE SEQUENCE [LARGE SCALE GENOMIC DNA]</scope>
    <source>
        <strain evidence="2 3">LMG 2162</strain>
    </source>
</reference>
<dbReference type="GeneID" id="45542928"/>
<keyword evidence="1" id="KW-0812">Transmembrane</keyword>
<gene>
    <name evidence="2" type="ORF">PSCICP_50320</name>
</gene>
<keyword evidence="3" id="KW-1185">Reference proteome</keyword>
<organism evidence="2 3">
    <name type="scientific">Pseudomonas cichorii</name>
    <dbReference type="NCBI Taxonomy" id="36746"/>
    <lineage>
        <taxon>Bacteria</taxon>
        <taxon>Pseudomonadati</taxon>
        <taxon>Pseudomonadota</taxon>
        <taxon>Gammaproteobacteria</taxon>
        <taxon>Pseudomonadales</taxon>
        <taxon>Pseudomonadaceae</taxon>
        <taxon>Pseudomonas</taxon>
    </lineage>
</organism>
<evidence type="ECO:0000313" key="2">
    <source>
        <dbReference type="EMBL" id="GFM95060.1"/>
    </source>
</evidence>
<dbReference type="RefSeq" id="WP_025260482.1">
    <property type="nucleotide sequence ID" value="NZ_BLWA01000029.1"/>
</dbReference>
<evidence type="ECO:0000313" key="3">
    <source>
        <dbReference type="Proteomes" id="UP000614982"/>
    </source>
</evidence>
<feature type="transmembrane region" description="Helical" evidence="1">
    <location>
        <begin position="69"/>
        <end position="90"/>
    </location>
</feature>
<proteinExistence type="predicted"/>
<feature type="transmembrane region" description="Helical" evidence="1">
    <location>
        <begin position="35"/>
        <end position="57"/>
    </location>
</feature>
<evidence type="ECO:0000256" key="1">
    <source>
        <dbReference type="SAM" id="Phobius"/>
    </source>
</evidence>
<feature type="transmembrane region" description="Helical" evidence="1">
    <location>
        <begin position="12"/>
        <end position="29"/>
    </location>
</feature>